<reference evidence="2" key="1">
    <citation type="submission" date="2021-01" db="EMBL/GenBank/DDBJ databases">
        <authorList>
            <person name="Corre E."/>
            <person name="Pelletier E."/>
            <person name="Niang G."/>
            <person name="Scheremetjew M."/>
            <person name="Finn R."/>
            <person name="Kale V."/>
            <person name="Holt S."/>
            <person name="Cochrane G."/>
            <person name="Meng A."/>
            <person name="Brown T."/>
            <person name="Cohen L."/>
        </authorList>
    </citation>
    <scope>NUCLEOTIDE SEQUENCE</scope>
    <source>
        <strain evidence="2">CCMP3278</strain>
    </source>
</reference>
<feature type="region of interest" description="Disordered" evidence="1">
    <location>
        <begin position="24"/>
        <end position="47"/>
    </location>
</feature>
<evidence type="ECO:0000313" key="2">
    <source>
        <dbReference type="EMBL" id="CAD8820995.1"/>
    </source>
</evidence>
<protein>
    <submittedName>
        <fullName evidence="2">Uncharacterized protein</fullName>
    </submittedName>
</protein>
<dbReference type="EMBL" id="HBFP01007497">
    <property type="protein sequence ID" value="CAD8820995.1"/>
    <property type="molecule type" value="Transcribed_RNA"/>
</dbReference>
<evidence type="ECO:0000256" key="1">
    <source>
        <dbReference type="SAM" id="MobiDB-lite"/>
    </source>
</evidence>
<feature type="compositionally biased region" description="Polar residues" evidence="1">
    <location>
        <begin position="24"/>
        <end position="40"/>
    </location>
</feature>
<proteinExistence type="predicted"/>
<name>A0A7S0ZGE2_9RHOD</name>
<dbReference type="AlphaFoldDB" id="A0A7S0ZGE2"/>
<organism evidence="2">
    <name type="scientific">Timspurckia oligopyrenoides</name>
    <dbReference type="NCBI Taxonomy" id="708627"/>
    <lineage>
        <taxon>Eukaryota</taxon>
        <taxon>Rhodophyta</taxon>
        <taxon>Bangiophyceae</taxon>
        <taxon>Porphyridiales</taxon>
        <taxon>Porphyridiaceae</taxon>
        <taxon>Timspurckia</taxon>
    </lineage>
</organism>
<accession>A0A7S0ZGE2</accession>
<sequence length="112" mass="12179">MMSGKNSGPPEASSQYDRCSLSSSTASFKSVPSILSSSTRDLGYHQRKNLRQCKASMARGYSAPLTEPSSLSNSNRSLRRTFALHGEDFASISRKVSQESCVVDENAVDTPR</sequence>
<gene>
    <name evidence="2" type="ORF">TOLI1172_LOCUS5390</name>
</gene>